<proteinExistence type="inferred from homology"/>
<gene>
    <name evidence="5 6" type="primary">scpB</name>
    <name evidence="6" type="ORF">bsdE14_38600</name>
</gene>
<dbReference type="PANTHER" id="PTHR34298">
    <property type="entry name" value="SEGREGATION AND CONDENSATION PROTEIN B"/>
    <property type="match status" value="1"/>
</dbReference>
<reference evidence="6 7" key="1">
    <citation type="journal article" date="2024" name="Int. J. Syst. Evol. Microbiol.">
        <title>Clostridium omnivorum sp. nov., isolated from anoxic soil under the treatment of reductive soil disinfestation.</title>
        <authorList>
            <person name="Ueki A."/>
            <person name="Tonouchi A."/>
            <person name="Kaku N."/>
            <person name="Honma S."/>
            <person name="Ueki K."/>
        </authorList>
    </citation>
    <scope>NUCLEOTIDE SEQUENCE [LARGE SCALE GENOMIC DNA]</scope>
    <source>
        <strain evidence="6 7">E14</strain>
    </source>
</reference>
<comment type="subunit">
    <text evidence="5">Homodimer. Homodimerization may be required to stabilize the binding of ScpA to the Smc head domains. Component of a cohesin-like complex composed of ScpA, ScpB and the Smc homodimer, in which ScpA and ScpB bind to the head domain of Smc. The presence of the three proteins is required for the association of the complex with DNA.</text>
</comment>
<dbReference type="NCBIfam" id="TIGR00281">
    <property type="entry name" value="SMC-Scp complex subunit ScpB"/>
    <property type="match status" value="1"/>
</dbReference>
<comment type="function">
    <text evidence="5">Participates in chromosomal partition during cell division. May act via the formation of a condensin-like complex containing Smc and ScpA that pull DNA away from mid-cell into both cell halves.</text>
</comment>
<dbReference type="HAMAP" id="MF_01804">
    <property type="entry name" value="ScpB"/>
    <property type="match status" value="1"/>
</dbReference>
<keyword evidence="4 5" id="KW-0131">Cell cycle</keyword>
<evidence type="ECO:0000256" key="2">
    <source>
        <dbReference type="ARBA" id="ARBA00022618"/>
    </source>
</evidence>
<keyword evidence="7" id="KW-1185">Reference proteome</keyword>
<evidence type="ECO:0000313" key="6">
    <source>
        <dbReference type="EMBL" id="GLC32450.1"/>
    </source>
</evidence>
<dbReference type="SUPFAM" id="SSF46785">
    <property type="entry name" value="Winged helix' DNA-binding domain"/>
    <property type="match status" value="2"/>
</dbReference>
<comment type="caution">
    <text evidence="6">The sequence shown here is derived from an EMBL/GenBank/DDBJ whole genome shotgun (WGS) entry which is preliminary data.</text>
</comment>
<comment type="similarity">
    <text evidence="5">Belongs to the ScpB family.</text>
</comment>
<dbReference type="RefSeq" id="WP_264851757.1">
    <property type="nucleotide sequence ID" value="NZ_BRXR01000001.1"/>
</dbReference>
<evidence type="ECO:0000256" key="3">
    <source>
        <dbReference type="ARBA" id="ARBA00022829"/>
    </source>
</evidence>
<dbReference type="InterPro" id="IPR036390">
    <property type="entry name" value="WH_DNA-bd_sf"/>
</dbReference>
<evidence type="ECO:0000256" key="4">
    <source>
        <dbReference type="ARBA" id="ARBA00023306"/>
    </source>
</evidence>
<dbReference type="InterPro" id="IPR036388">
    <property type="entry name" value="WH-like_DNA-bd_sf"/>
</dbReference>
<dbReference type="PIRSF" id="PIRSF019345">
    <property type="entry name" value="ScpB"/>
    <property type="match status" value="1"/>
</dbReference>
<evidence type="ECO:0000256" key="5">
    <source>
        <dbReference type="HAMAP-Rule" id="MF_01804"/>
    </source>
</evidence>
<dbReference type="InterPro" id="IPR005234">
    <property type="entry name" value="ScpB_csome_segregation"/>
</dbReference>
<comment type="subcellular location">
    <subcellularLocation>
        <location evidence="5">Cytoplasm</location>
    </subcellularLocation>
    <text evidence="5">Associated with two foci at the outer edges of the nucleoid region in young cells, and at four foci within both cell halves in older cells.</text>
</comment>
<dbReference type="Pfam" id="PF04079">
    <property type="entry name" value="SMC_ScpB"/>
    <property type="match status" value="1"/>
</dbReference>
<dbReference type="Gene3D" id="1.10.10.10">
    <property type="entry name" value="Winged helix-like DNA-binding domain superfamily/Winged helix DNA-binding domain"/>
    <property type="match status" value="2"/>
</dbReference>
<accession>A0ABQ5NB70</accession>
<sequence length="204" mass="23334">MNNYAEQMEIEEASKRNIYYSIIESILFVSGEPLLLNDISSILECETSFAEMLLQELSEQYNKENRGIQLIKVNAGYQLVTKAKNSEYVQKLLKTNTRQSLSQAALETLAIVAYKQPITRASIDEIRGVKSDRALTTLMDRNLLKESGRLDVVGRPILYSTTDEFLRHFGLDNLKQMPSIDEIVKSIELFDNMDANENKEENKE</sequence>
<keyword evidence="2 5" id="KW-0132">Cell division</keyword>
<dbReference type="EMBL" id="BRXR01000001">
    <property type="protein sequence ID" value="GLC32450.1"/>
    <property type="molecule type" value="Genomic_DNA"/>
</dbReference>
<keyword evidence="1 5" id="KW-0963">Cytoplasm</keyword>
<name>A0ABQ5NB70_9CLOT</name>
<evidence type="ECO:0000256" key="1">
    <source>
        <dbReference type="ARBA" id="ARBA00022490"/>
    </source>
</evidence>
<organism evidence="6 7">
    <name type="scientific">Clostridium omnivorum</name>
    <dbReference type="NCBI Taxonomy" id="1604902"/>
    <lineage>
        <taxon>Bacteria</taxon>
        <taxon>Bacillati</taxon>
        <taxon>Bacillota</taxon>
        <taxon>Clostridia</taxon>
        <taxon>Eubacteriales</taxon>
        <taxon>Clostridiaceae</taxon>
        <taxon>Clostridium</taxon>
    </lineage>
</organism>
<dbReference type="Proteomes" id="UP001208567">
    <property type="component" value="Unassembled WGS sequence"/>
</dbReference>
<dbReference type="PANTHER" id="PTHR34298:SF2">
    <property type="entry name" value="SEGREGATION AND CONDENSATION PROTEIN B"/>
    <property type="match status" value="1"/>
</dbReference>
<evidence type="ECO:0000313" key="7">
    <source>
        <dbReference type="Proteomes" id="UP001208567"/>
    </source>
</evidence>
<keyword evidence="3 5" id="KW-0159">Chromosome partition</keyword>
<protein>
    <recommendedName>
        <fullName evidence="5">Segregation and condensation protein B</fullName>
    </recommendedName>
</protein>